<evidence type="ECO:0000313" key="10">
    <source>
        <dbReference type="Proteomes" id="UP000184731"/>
    </source>
</evidence>
<dbReference type="EMBL" id="CP017834">
    <property type="protein sequence ID" value="APJ05027.1"/>
    <property type="molecule type" value="Genomic_DNA"/>
</dbReference>
<proteinExistence type="inferred from homology"/>
<feature type="binding site" evidence="6">
    <location>
        <position position="93"/>
    </location>
    <ligand>
        <name>a divalent metal cation</name>
        <dbReference type="ChEBI" id="CHEBI:60240"/>
        <label>1</label>
    </ligand>
</feature>
<evidence type="ECO:0000256" key="6">
    <source>
        <dbReference type="HAMAP-Rule" id="MF_01974"/>
    </source>
</evidence>
<keyword evidence="3 6" id="KW-0645">Protease</keyword>
<evidence type="ECO:0000256" key="7">
    <source>
        <dbReference type="RuleBase" id="RU003653"/>
    </source>
</evidence>
<dbReference type="InterPro" id="IPR001714">
    <property type="entry name" value="Pept_M24_MAP"/>
</dbReference>
<organism evidence="9 10">
    <name type="scientific">Silvanigrella aquatica</name>
    <dbReference type="NCBI Taxonomy" id="1915309"/>
    <lineage>
        <taxon>Bacteria</taxon>
        <taxon>Pseudomonadati</taxon>
        <taxon>Bdellovibrionota</taxon>
        <taxon>Oligoflexia</taxon>
        <taxon>Silvanigrellales</taxon>
        <taxon>Silvanigrellaceae</taxon>
        <taxon>Silvanigrella</taxon>
    </lineage>
</organism>
<dbReference type="RefSeq" id="WP_148696208.1">
    <property type="nucleotide sequence ID" value="NZ_CP017834.1"/>
</dbReference>
<dbReference type="GO" id="GO:0004239">
    <property type="term" value="F:initiator methionyl aminopeptidase activity"/>
    <property type="evidence" value="ECO:0007669"/>
    <property type="project" value="UniProtKB-UniRule"/>
</dbReference>
<evidence type="ECO:0000256" key="2">
    <source>
        <dbReference type="ARBA" id="ARBA00022438"/>
    </source>
</evidence>
<feature type="binding site" evidence="6">
    <location>
        <position position="104"/>
    </location>
    <ligand>
        <name>a divalent metal cation</name>
        <dbReference type="ChEBI" id="CHEBI:60240"/>
        <label>1</label>
    </ligand>
</feature>
<dbReference type="CDD" id="cd01086">
    <property type="entry name" value="MetAP1"/>
    <property type="match status" value="1"/>
</dbReference>
<dbReference type="InterPro" id="IPR002467">
    <property type="entry name" value="Pept_M24A_MAP1"/>
</dbReference>
<accession>A0A1L4D4C8</accession>
<dbReference type="Gene3D" id="3.90.230.10">
    <property type="entry name" value="Creatinase/methionine aminopeptidase superfamily"/>
    <property type="match status" value="1"/>
</dbReference>
<dbReference type="PRINTS" id="PR00599">
    <property type="entry name" value="MAPEPTIDASE"/>
</dbReference>
<evidence type="ECO:0000256" key="1">
    <source>
        <dbReference type="ARBA" id="ARBA00002521"/>
    </source>
</evidence>
<dbReference type="PANTHER" id="PTHR43330">
    <property type="entry name" value="METHIONINE AMINOPEPTIDASE"/>
    <property type="match status" value="1"/>
</dbReference>
<feature type="binding site" evidence="6">
    <location>
        <position position="104"/>
    </location>
    <ligand>
        <name>a divalent metal cation</name>
        <dbReference type="ChEBI" id="CHEBI:60240"/>
        <label>2</label>
        <note>catalytic</note>
    </ligand>
</feature>
<comment type="cofactor">
    <cofactor evidence="6">
        <name>Co(2+)</name>
        <dbReference type="ChEBI" id="CHEBI:48828"/>
    </cofactor>
    <cofactor evidence="6">
        <name>Zn(2+)</name>
        <dbReference type="ChEBI" id="CHEBI:29105"/>
    </cofactor>
    <cofactor evidence="6">
        <name>Mn(2+)</name>
        <dbReference type="ChEBI" id="CHEBI:29035"/>
    </cofactor>
    <cofactor evidence="6">
        <name>Fe(2+)</name>
        <dbReference type="ChEBI" id="CHEBI:29033"/>
    </cofactor>
    <text evidence="6">Binds 2 divalent metal cations per subunit. Has a high-affinity and a low affinity metal-binding site. The true nature of the physiological cofactor is under debate. The enzyme is active with cobalt, zinc, manganese or divalent iron ions. Most likely, methionine aminopeptidases function as mononuclear Fe(2+)-metalloproteases under physiological conditions, and the catalytically relevant metal-binding site has been assigned to the histidine-containing high-affinity site.</text>
</comment>
<feature type="binding site" evidence="6">
    <location>
        <position position="76"/>
    </location>
    <ligand>
        <name>substrate</name>
    </ligand>
</feature>
<comment type="function">
    <text evidence="1 6">Removes the N-terminal methionine from nascent proteins. The N-terminal methionine is often cleaved when the second residue in the primary sequence is small and uncharged (Met-Ala-, Cys, Gly, Pro, Ser, Thr, or Val). Requires deformylation of the N(alpha)-formylated initiator methionine before it can be hydrolyzed.</text>
</comment>
<dbReference type="HAMAP" id="MF_01974">
    <property type="entry name" value="MetAP_1"/>
    <property type="match status" value="1"/>
</dbReference>
<keyword evidence="5 6" id="KW-0378">Hydrolase</keyword>
<comment type="similarity">
    <text evidence="6">Belongs to the peptidase M24A family. Methionine aminopeptidase type 1 subfamily.</text>
</comment>
<dbReference type="InterPro" id="IPR036005">
    <property type="entry name" value="Creatinase/aminopeptidase-like"/>
</dbReference>
<feature type="binding site" evidence="6">
    <location>
        <position position="174"/>
    </location>
    <ligand>
        <name>substrate</name>
    </ligand>
</feature>
<keyword evidence="2 6" id="KW-0031">Aminopeptidase</keyword>
<evidence type="ECO:0000259" key="8">
    <source>
        <dbReference type="Pfam" id="PF00557"/>
    </source>
</evidence>
<gene>
    <name evidence="6" type="primary">map</name>
    <name evidence="9" type="ORF">AXG55_00550</name>
</gene>
<dbReference type="AlphaFoldDB" id="A0A1L4D4C8"/>
<evidence type="ECO:0000256" key="4">
    <source>
        <dbReference type="ARBA" id="ARBA00022723"/>
    </source>
</evidence>
<dbReference type="Pfam" id="PF00557">
    <property type="entry name" value="Peptidase_M24"/>
    <property type="match status" value="1"/>
</dbReference>
<dbReference type="GO" id="GO:0046872">
    <property type="term" value="F:metal ion binding"/>
    <property type="evidence" value="ECO:0007669"/>
    <property type="project" value="UniProtKB-UniRule"/>
</dbReference>
<feature type="binding site" evidence="6">
    <location>
        <position position="232"/>
    </location>
    <ligand>
        <name>a divalent metal cation</name>
        <dbReference type="ChEBI" id="CHEBI:60240"/>
        <label>2</label>
        <note>catalytic</note>
    </ligand>
</feature>
<dbReference type="Proteomes" id="UP000184731">
    <property type="component" value="Chromosome"/>
</dbReference>
<dbReference type="GO" id="GO:0006508">
    <property type="term" value="P:proteolysis"/>
    <property type="evidence" value="ECO:0007669"/>
    <property type="project" value="UniProtKB-KW"/>
</dbReference>
<keyword evidence="10" id="KW-1185">Reference proteome</keyword>
<dbReference type="KEGG" id="saqi:AXG55_00550"/>
<comment type="catalytic activity">
    <reaction evidence="6 7">
        <text>Release of N-terminal amino acids, preferentially methionine, from peptides and arylamides.</text>
        <dbReference type="EC" id="3.4.11.18"/>
    </reaction>
</comment>
<dbReference type="OrthoDB" id="5290075at2"/>
<feature type="binding site" evidence="6">
    <location>
        <position position="201"/>
    </location>
    <ligand>
        <name>a divalent metal cation</name>
        <dbReference type="ChEBI" id="CHEBI:60240"/>
        <label>2</label>
        <note>catalytic</note>
    </ligand>
</feature>
<evidence type="ECO:0000313" key="9">
    <source>
        <dbReference type="EMBL" id="APJ05027.1"/>
    </source>
</evidence>
<dbReference type="STRING" id="1915309.AXG55_00550"/>
<dbReference type="InterPro" id="IPR000994">
    <property type="entry name" value="Pept_M24"/>
</dbReference>
<evidence type="ECO:0000256" key="3">
    <source>
        <dbReference type="ARBA" id="ARBA00022670"/>
    </source>
</evidence>
<evidence type="ECO:0000256" key="5">
    <source>
        <dbReference type="ARBA" id="ARBA00022801"/>
    </source>
</evidence>
<dbReference type="GO" id="GO:0070006">
    <property type="term" value="F:metalloaminopeptidase activity"/>
    <property type="evidence" value="ECO:0007669"/>
    <property type="project" value="UniProtKB-UniRule"/>
</dbReference>
<feature type="domain" description="Peptidase M24" evidence="8">
    <location>
        <begin position="12"/>
        <end position="239"/>
    </location>
</feature>
<dbReference type="NCBIfam" id="TIGR00500">
    <property type="entry name" value="met_pdase_I"/>
    <property type="match status" value="1"/>
</dbReference>
<reference evidence="9" key="1">
    <citation type="submission" date="2016-10" db="EMBL/GenBank/DDBJ databases">
        <title>Silvanigrella aquatica sp. nov., isolated from a freshwater lake located in the Black Forest, Germany, description of Silvanigrellaceae fam. nov., Silvanigrellales ord. nov., reclassification of the order Bdellovibrionales in the class Oligoflexia, reclassification of the families Bacteriovoracaceae and Halobacteriovoraceae in the new order Bacteriovoracales ord. nov., and reclassification of the family Pseudobacteriovoracaceae in the order Oligoflexiales.</title>
        <authorList>
            <person name="Hahn M.W."/>
            <person name="Schmidt J."/>
            <person name="Koll U."/>
            <person name="Rohde M."/>
            <person name="Verbag S."/>
            <person name="Pitt A."/>
            <person name="Nakai R."/>
            <person name="Naganuma T."/>
            <person name="Lang E."/>
        </authorList>
    </citation>
    <scope>NUCLEOTIDE SEQUENCE [LARGE SCALE GENOMIC DNA]</scope>
    <source>
        <strain evidence="9">MWH-Nonnen-W8red</strain>
    </source>
</reference>
<name>A0A1L4D4C8_9BACT</name>
<dbReference type="EC" id="3.4.11.18" evidence="6 7"/>
<dbReference type="SUPFAM" id="SSF55920">
    <property type="entry name" value="Creatinase/aminopeptidase"/>
    <property type="match status" value="1"/>
</dbReference>
<feature type="binding site" evidence="6">
    <location>
        <position position="167"/>
    </location>
    <ligand>
        <name>a divalent metal cation</name>
        <dbReference type="ChEBI" id="CHEBI:60240"/>
        <label>2</label>
        <note>catalytic</note>
    </ligand>
</feature>
<keyword evidence="4 6" id="KW-0479">Metal-binding</keyword>
<protein>
    <recommendedName>
        <fullName evidence="6 7">Methionine aminopeptidase</fullName>
        <shortName evidence="6">MAP</shortName>
        <shortName evidence="6">MetAP</shortName>
        <ecNumber evidence="6 7">3.4.11.18</ecNumber>
    </recommendedName>
    <alternativeName>
        <fullName evidence="6">Peptidase M</fullName>
    </alternativeName>
</protein>
<feature type="binding site" evidence="6">
    <location>
        <position position="232"/>
    </location>
    <ligand>
        <name>a divalent metal cation</name>
        <dbReference type="ChEBI" id="CHEBI:60240"/>
        <label>1</label>
    </ligand>
</feature>
<comment type="subunit">
    <text evidence="6">Monomer.</text>
</comment>
<sequence length="254" mass="28191">MIIETEEDLNKLLKIGGIVADTLVYMKQKAEPGMTTLELDELGNQFLNRFGARSAPKLTYNFPGYTCISINHHIAHGIPSQTKMQKGDIINIDVSAELDSYFADTGGTFTLAEVNPHYERLCQATIEAMYAGIKAAKSDEKISSIGRAIQKTAKKYNYTIIENLGSHGVGKSLHEEPTFIASVFEEKEKRTLKKGTVITVEPFISNGSHFAKESKDGWTLYISKNHRAAQFEHSIVVTDNEPLILTKPTGNSFF</sequence>
<dbReference type="PANTHER" id="PTHR43330:SF13">
    <property type="entry name" value="METHIONINE AMINOPEPTIDASE 2"/>
    <property type="match status" value="1"/>
</dbReference>